<gene>
    <name evidence="2" type="ORF">ColSpa_12362</name>
</gene>
<feature type="region of interest" description="Disordered" evidence="1">
    <location>
        <begin position="26"/>
        <end position="62"/>
    </location>
</feature>
<proteinExistence type="predicted"/>
<dbReference type="AlphaFoldDB" id="A0AA37PH20"/>
<evidence type="ECO:0000313" key="2">
    <source>
        <dbReference type="EMBL" id="GKT52181.1"/>
    </source>
</evidence>
<sequence>MQTKPVRRPASRSCVSDLKRMQPAVWGNCQNADGPQDGGGRATVGDFGVDEDGDGCKMGGDK</sequence>
<evidence type="ECO:0000313" key="3">
    <source>
        <dbReference type="Proteomes" id="UP001055115"/>
    </source>
</evidence>
<accession>A0AA37PH20</accession>
<organism evidence="2 3">
    <name type="scientific">Colletotrichum spaethianum</name>
    <dbReference type="NCBI Taxonomy" id="700344"/>
    <lineage>
        <taxon>Eukaryota</taxon>
        <taxon>Fungi</taxon>
        <taxon>Dikarya</taxon>
        <taxon>Ascomycota</taxon>
        <taxon>Pezizomycotina</taxon>
        <taxon>Sordariomycetes</taxon>
        <taxon>Hypocreomycetidae</taxon>
        <taxon>Glomerellales</taxon>
        <taxon>Glomerellaceae</taxon>
        <taxon>Colletotrichum</taxon>
        <taxon>Colletotrichum spaethianum species complex</taxon>
    </lineage>
</organism>
<dbReference type="RefSeq" id="XP_049134531.1">
    <property type="nucleotide sequence ID" value="XM_049278574.1"/>
</dbReference>
<reference evidence="2 3" key="1">
    <citation type="submission" date="2022-03" db="EMBL/GenBank/DDBJ databases">
        <title>Genome data of Colletotrichum spp.</title>
        <authorList>
            <person name="Utami Y.D."/>
            <person name="Hiruma K."/>
        </authorList>
    </citation>
    <scope>NUCLEOTIDE SEQUENCE [LARGE SCALE GENOMIC DNA]</scope>
    <source>
        <strain evidence="2 3">MAFF 239500</strain>
    </source>
</reference>
<protein>
    <submittedName>
        <fullName evidence="2">Uncharacterized protein</fullName>
    </submittedName>
</protein>
<name>A0AA37PH20_9PEZI</name>
<keyword evidence="3" id="KW-1185">Reference proteome</keyword>
<comment type="caution">
    <text evidence="2">The sequence shown here is derived from an EMBL/GenBank/DDBJ whole genome shotgun (WGS) entry which is preliminary data.</text>
</comment>
<dbReference type="GeneID" id="73333164"/>
<dbReference type="EMBL" id="BQXU01000062">
    <property type="protein sequence ID" value="GKT52181.1"/>
    <property type="molecule type" value="Genomic_DNA"/>
</dbReference>
<evidence type="ECO:0000256" key="1">
    <source>
        <dbReference type="SAM" id="MobiDB-lite"/>
    </source>
</evidence>
<dbReference type="Proteomes" id="UP001055115">
    <property type="component" value="Unassembled WGS sequence"/>
</dbReference>